<name>A0ABR4KK32_9EURO</name>
<dbReference type="RefSeq" id="XP_070900458.1">
    <property type="nucleotide sequence ID" value="XM_071045268.1"/>
</dbReference>
<comment type="similarity">
    <text evidence="1">Belongs to the cytochrome P450 family.</text>
</comment>
<sequence>MQQPRRVVLVLVHTLSTGGLYDGIFRVLVLNIGYFLGLFGSISLYRACFHLLRNFPGPPLAKLSTLWSVRETACNYRFHVMVDEIHRTYGDFVCIRPREISINNVDALREIHSRGSVCTKGPYYDPRTPFRSIPITRGRGYHSQRMRRLPGVVYRPSDFVNWSFTQFNERGQMGQSRTDLFTYILGERVEKTKAFPSPDGDLAKDTVTAVLAGGDTEEPDKLTAQAGCEEPSCEMLLGALFLNGCINEALRLFPPVPDNLQRLIPPGGATIAGRFIPSDTIVSAPTYSLHRDPRNFPNAHAFIPTRRSNPDSPLPQTQKDAFSPFSPGLHP</sequence>
<accession>A0ABR4KK32</accession>
<dbReference type="InterPro" id="IPR050121">
    <property type="entry name" value="Cytochrome_P450_monoxygenase"/>
</dbReference>
<dbReference type="InterPro" id="IPR001128">
    <property type="entry name" value="Cyt_P450"/>
</dbReference>
<gene>
    <name evidence="3" type="ORF">BJX68DRAFT_265520</name>
</gene>
<evidence type="ECO:0000313" key="3">
    <source>
        <dbReference type="EMBL" id="KAL2852636.1"/>
    </source>
</evidence>
<evidence type="ECO:0000256" key="1">
    <source>
        <dbReference type="ARBA" id="ARBA00010617"/>
    </source>
</evidence>
<dbReference type="GeneID" id="98160432"/>
<dbReference type="Pfam" id="PF00067">
    <property type="entry name" value="p450"/>
    <property type="match status" value="1"/>
</dbReference>
<reference evidence="3 4" key="1">
    <citation type="submission" date="2024-07" db="EMBL/GenBank/DDBJ databases">
        <title>Section-level genome sequencing and comparative genomics of Aspergillus sections Usti and Cavernicolus.</title>
        <authorList>
            <consortium name="Lawrence Berkeley National Laboratory"/>
            <person name="Nybo J.L."/>
            <person name="Vesth T.C."/>
            <person name="Theobald S."/>
            <person name="Frisvad J.C."/>
            <person name="Larsen T.O."/>
            <person name="Kjaerboelling I."/>
            <person name="Rothschild-Mancinelli K."/>
            <person name="Lyhne E.K."/>
            <person name="Kogle M.E."/>
            <person name="Barry K."/>
            <person name="Clum A."/>
            <person name="Na H."/>
            <person name="Ledsgaard L."/>
            <person name="Lin J."/>
            <person name="Lipzen A."/>
            <person name="Kuo A."/>
            <person name="Riley R."/>
            <person name="Mondo S."/>
            <person name="LaButti K."/>
            <person name="Haridas S."/>
            <person name="Pangalinan J."/>
            <person name="Salamov A.A."/>
            <person name="Simmons B.A."/>
            <person name="Magnuson J.K."/>
            <person name="Chen J."/>
            <person name="Drula E."/>
            <person name="Henrissat B."/>
            <person name="Wiebenga A."/>
            <person name="Lubbers R.J."/>
            <person name="Gomes A.C."/>
            <person name="Macurrencykelacurrency M.R."/>
            <person name="Stajich J."/>
            <person name="Grigoriev I.V."/>
            <person name="Mortensen U.H."/>
            <person name="De vries R.P."/>
            <person name="Baker S.E."/>
            <person name="Andersen M.R."/>
        </authorList>
    </citation>
    <scope>NUCLEOTIDE SEQUENCE [LARGE SCALE GENOMIC DNA]</scope>
    <source>
        <strain evidence="3 4">CBS 756.74</strain>
    </source>
</reference>
<dbReference type="PANTHER" id="PTHR24305">
    <property type="entry name" value="CYTOCHROME P450"/>
    <property type="match status" value="1"/>
</dbReference>
<feature type="region of interest" description="Disordered" evidence="2">
    <location>
        <begin position="288"/>
        <end position="331"/>
    </location>
</feature>
<keyword evidence="4" id="KW-1185">Reference proteome</keyword>
<feature type="compositionally biased region" description="Polar residues" evidence="2">
    <location>
        <begin position="306"/>
        <end position="320"/>
    </location>
</feature>
<dbReference type="SUPFAM" id="SSF48264">
    <property type="entry name" value="Cytochrome P450"/>
    <property type="match status" value="1"/>
</dbReference>
<dbReference type="PANTHER" id="PTHR24305:SF166">
    <property type="entry name" value="CYTOCHROME P450 12A4, MITOCHONDRIAL-RELATED"/>
    <property type="match status" value="1"/>
</dbReference>
<dbReference type="Gene3D" id="1.10.630.10">
    <property type="entry name" value="Cytochrome P450"/>
    <property type="match status" value="2"/>
</dbReference>
<protein>
    <submittedName>
        <fullName evidence="3">Cytochrome P450</fullName>
    </submittedName>
</protein>
<dbReference type="Proteomes" id="UP001610444">
    <property type="component" value="Unassembled WGS sequence"/>
</dbReference>
<evidence type="ECO:0000313" key="4">
    <source>
        <dbReference type="Proteomes" id="UP001610444"/>
    </source>
</evidence>
<proteinExistence type="inferred from homology"/>
<dbReference type="EMBL" id="JBFXLR010000015">
    <property type="protein sequence ID" value="KAL2852636.1"/>
    <property type="molecule type" value="Genomic_DNA"/>
</dbReference>
<organism evidence="3 4">
    <name type="scientific">Aspergillus pseudodeflectus</name>
    <dbReference type="NCBI Taxonomy" id="176178"/>
    <lineage>
        <taxon>Eukaryota</taxon>
        <taxon>Fungi</taxon>
        <taxon>Dikarya</taxon>
        <taxon>Ascomycota</taxon>
        <taxon>Pezizomycotina</taxon>
        <taxon>Eurotiomycetes</taxon>
        <taxon>Eurotiomycetidae</taxon>
        <taxon>Eurotiales</taxon>
        <taxon>Aspergillaceae</taxon>
        <taxon>Aspergillus</taxon>
        <taxon>Aspergillus subgen. Nidulantes</taxon>
    </lineage>
</organism>
<evidence type="ECO:0000256" key="2">
    <source>
        <dbReference type="SAM" id="MobiDB-lite"/>
    </source>
</evidence>
<comment type="caution">
    <text evidence="3">The sequence shown here is derived from an EMBL/GenBank/DDBJ whole genome shotgun (WGS) entry which is preliminary data.</text>
</comment>
<dbReference type="InterPro" id="IPR036396">
    <property type="entry name" value="Cyt_P450_sf"/>
</dbReference>